<evidence type="ECO:0000259" key="2">
    <source>
        <dbReference type="PROSITE" id="PS51294"/>
    </source>
</evidence>
<dbReference type="EMBL" id="BLAL01000183">
    <property type="protein sequence ID" value="GES89058.1"/>
    <property type="molecule type" value="Genomic_DNA"/>
</dbReference>
<feature type="domain" description="Myb-like" evidence="1">
    <location>
        <begin position="1"/>
        <end position="48"/>
    </location>
</feature>
<sequence>MSHRPWTSQEEGDLMTYVNDLGIDNWQAIASRIGRTAKQCRRRYLELGIANCKYQNINNEGKIYSKQIVNEHNYFTVVRQRQRILRPPAVISINLAIPIIPRNYRMSINFILNSDYRMGINFLLD</sequence>
<dbReference type="CDD" id="cd00167">
    <property type="entry name" value="SANT"/>
    <property type="match status" value="1"/>
</dbReference>
<keyword evidence="3" id="KW-0371">Homeobox</keyword>
<evidence type="ECO:0000259" key="1">
    <source>
        <dbReference type="PROSITE" id="PS50090"/>
    </source>
</evidence>
<dbReference type="SUPFAM" id="SSF46689">
    <property type="entry name" value="Homeodomain-like"/>
    <property type="match status" value="1"/>
</dbReference>
<dbReference type="SMART" id="SM00717">
    <property type="entry name" value="SANT"/>
    <property type="match status" value="1"/>
</dbReference>
<organism evidence="3 4">
    <name type="scientific">Rhizophagus clarus</name>
    <dbReference type="NCBI Taxonomy" id="94130"/>
    <lineage>
        <taxon>Eukaryota</taxon>
        <taxon>Fungi</taxon>
        <taxon>Fungi incertae sedis</taxon>
        <taxon>Mucoromycota</taxon>
        <taxon>Glomeromycotina</taxon>
        <taxon>Glomeromycetes</taxon>
        <taxon>Glomerales</taxon>
        <taxon>Glomeraceae</taxon>
        <taxon>Rhizophagus</taxon>
    </lineage>
</organism>
<evidence type="ECO:0000313" key="3">
    <source>
        <dbReference type="EMBL" id="GES89058.1"/>
    </source>
</evidence>
<feature type="domain" description="HTH myb-type" evidence="2">
    <location>
        <begin position="1"/>
        <end position="52"/>
    </location>
</feature>
<protein>
    <submittedName>
        <fullName evidence="3">Homeodomain-like protein</fullName>
    </submittedName>
</protein>
<dbReference type="PROSITE" id="PS51294">
    <property type="entry name" value="HTH_MYB"/>
    <property type="match status" value="1"/>
</dbReference>
<dbReference type="AlphaFoldDB" id="A0A8H3QR43"/>
<dbReference type="PROSITE" id="PS50090">
    <property type="entry name" value="MYB_LIKE"/>
    <property type="match status" value="1"/>
</dbReference>
<dbReference type="Gene3D" id="1.10.10.60">
    <property type="entry name" value="Homeodomain-like"/>
    <property type="match status" value="1"/>
</dbReference>
<comment type="caution">
    <text evidence="3">The sequence shown here is derived from an EMBL/GenBank/DDBJ whole genome shotgun (WGS) entry which is preliminary data.</text>
</comment>
<keyword evidence="3" id="KW-0238">DNA-binding</keyword>
<dbReference type="InterPro" id="IPR009057">
    <property type="entry name" value="Homeodomain-like_sf"/>
</dbReference>
<dbReference type="OrthoDB" id="2143914at2759"/>
<reference evidence="3" key="1">
    <citation type="submission" date="2019-10" db="EMBL/GenBank/DDBJ databases">
        <title>Conservation and host-specific expression of non-tandemly repeated heterogenous ribosome RNA gene in arbuscular mycorrhizal fungi.</title>
        <authorList>
            <person name="Maeda T."/>
            <person name="Kobayashi Y."/>
            <person name="Nakagawa T."/>
            <person name="Ezawa T."/>
            <person name="Yamaguchi K."/>
            <person name="Bino T."/>
            <person name="Nishimoto Y."/>
            <person name="Shigenobu S."/>
            <person name="Kawaguchi M."/>
        </authorList>
    </citation>
    <scope>NUCLEOTIDE SEQUENCE</scope>
    <source>
        <strain evidence="3">HR1</strain>
    </source>
</reference>
<dbReference type="GO" id="GO:0003677">
    <property type="term" value="F:DNA binding"/>
    <property type="evidence" value="ECO:0007669"/>
    <property type="project" value="UniProtKB-KW"/>
</dbReference>
<dbReference type="InterPro" id="IPR017930">
    <property type="entry name" value="Myb_dom"/>
</dbReference>
<dbReference type="InterPro" id="IPR001005">
    <property type="entry name" value="SANT/Myb"/>
</dbReference>
<name>A0A8H3QR43_9GLOM</name>
<evidence type="ECO:0000313" key="4">
    <source>
        <dbReference type="Proteomes" id="UP000615446"/>
    </source>
</evidence>
<dbReference type="Proteomes" id="UP000615446">
    <property type="component" value="Unassembled WGS sequence"/>
</dbReference>
<proteinExistence type="predicted"/>
<accession>A0A8H3QR43</accession>
<dbReference type="Pfam" id="PF00249">
    <property type="entry name" value="Myb_DNA-binding"/>
    <property type="match status" value="1"/>
</dbReference>
<gene>
    <name evidence="3" type="ORF">RCL2_001597600</name>
</gene>